<dbReference type="AlphaFoldDB" id="A0A9W5TVZ1"/>
<dbReference type="SUPFAM" id="SSF56281">
    <property type="entry name" value="Metallo-hydrolase/oxidoreductase"/>
    <property type="match status" value="1"/>
</dbReference>
<name>A0A9W5TVZ1_9BACI</name>
<keyword evidence="3" id="KW-1185">Reference proteome</keyword>
<dbReference type="GO" id="GO:0016787">
    <property type="term" value="F:hydrolase activity"/>
    <property type="evidence" value="ECO:0007669"/>
    <property type="project" value="UniProtKB-KW"/>
</dbReference>
<reference evidence="2" key="1">
    <citation type="journal article" date="2014" name="Int. J. Syst. Evol. Microbiol.">
        <title>Complete genome sequence of Corynebacterium casei LMG S-19264T (=DSM 44701T), isolated from a smear-ripened cheese.</title>
        <authorList>
            <consortium name="US DOE Joint Genome Institute (JGI-PGF)"/>
            <person name="Walter F."/>
            <person name="Albersmeier A."/>
            <person name="Kalinowski J."/>
            <person name="Ruckert C."/>
        </authorList>
    </citation>
    <scope>NUCLEOTIDE SEQUENCE</scope>
    <source>
        <strain evidence="2">CGMCC 1.15454</strain>
    </source>
</reference>
<accession>A0A9W5TVZ1</accession>
<dbReference type="InterPro" id="IPR001279">
    <property type="entry name" value="Metallo-B-lactamas"/>
</dbReference>
<sequence>MEWKQYEDIKVVKIAVNPLFPLMSVYLYFVDGMLVDTGPRIQKRNLKGIFPSWDIKQVALTHSHEDHTGMASWIAKHTDAEIFCHEEMVREANEKARIPWYRELFVGPRFAFSPKPFPDSIRTQAHTFYPIHTPGHTKDHVCLLEPNKGWLFTGDLYITPYPKVFMKEESISGYIESIKKLNTYDYQTVFCGHEGIIRNGKEMMTRKLAYLQKTRNEIIRMNRLGYTEREISKQMFPENVRLEKITFGSFSRMNLIRSCLRNN</sequence>
<dbReference type="Pfam" id="PF00753">
    <property type="entry name" value="Lactamase_B"/>
    <property type="match status" value="1"/>
</dbReference>
<dbReference type="RefSeq" id="WP_188724832.1">
    <property type="nucleotide sequence ID" value="NZ_BMJD01000007.1"/>
</dbReference>
<dbReference type="SMART" id="SM00849">
    <property type="entry name" value="Lactamase_B"/>
    <property type="match status" value="1"/>
</dbReference>
<dbReference type="InterPro" id="IPR036866">
    <property type="entry name" value="RibonucZ/Hydroxyglut_hydro"/>
</dbReference>
<dbReference type="Gene3D" id="3.60.15.10">
    <property type="entry name" value="Ribonuclease Z/Hydroxyacylglutathione hydrolase-like"/>
    <property type="match status" value="1"/>
</dbReference>
<dbReference type="Proteomes" id="UP000621492">
    <property type="component" value="Unassembled WGS sequence"/>
</dbReference>
<dbReference type="InterPro" id="IPR050662">
    <property type="entry name" value="Sec-metab_biosynth-thioest"/>
</dbReference>
<keyword evidence="2" id="KW-0378">Hydrolase</keyword>
<gene>
    <name evidence="2" type="ORF">GCM10011409_13540</name>
</gene>
<protein>
    <submittedName>
        <fullName evidence="2">MBL fold hydrolase</fullName>
    </submittedName>
</protein>
<dbReference type="EMBL" id="BMJD01000007">
    <property type="protein sequence ID" value="GGB37403.1"/>
    <property type="molecule type" value="Genomic_DNA"/>
</dbReference>
<evidence type="ECO:0000259" key="1">
    <source>
        <dbReference type="SMART" id="SM00849"/>
    </source>
</evidence>
<proteinExistence type="predicted"/>
<dbReference type="PANTHER" id="PTHR23131">
    <property type="entry name" value="ENDORIBONUCLEASE LACTB2"/>
    <property type="match status" value="1"/>
</dbReference>
<organism evidence="2 3">
    <name type="scientific">Lentibacillus populi</name>
    <dbReference type="NCBI Taxonomy" id="1827502"/>
    <lineage>
        <taxon>Bacteria</taxon>
        <taxon>Bacillati</taxon>
        <taxon>Bacillota</taxon>
        <taxon>Bacilli</taxon>
        <taxon>Bacillales</taxon>
        <taxon>Bacillaceae</taxon>
        <taxon>Lentibacillus</taxon>
    </lineage>
</organism>
<reference evidence="2" key="2">
    <citation type="submission" date="2020-09" db="EMBL/GenBank/DDBJ databases">
        <authorList>
            <person name="Sun Q."/>
            <person name="Zhou Y."/>
        </authorList>
    </citation>
    <scope>NUCLEOTIDE SEQUENCE</scope>
    <source>
        <strain evidence="2">CGMCC 1.15454</strain>
    </source>
</reference>
<evidence type="ECO:0000313" key="2">
    <source>
        <dbReference type="EMBL" id="GGB37403.1"/>
    </source>
</evidence>
<feature type="domain" description="Metallo-beta-lactamase" evidence="1">
    <location>
        <begin position="24"/>
        <end position="193"/>
    </location>
</feature>
<comment type="caution">
    <text evidence="2">The sequence shown here is derived from an EMBL/GenBank/DDBJ whole genome shotgun (WGS) entry which is preliminary data.</text>
</comment>
<evidence type="ECO:0000313" key="3">
    <source>
        <dbReference type="Proteomes" id="UP000621492"/>
    </source>
</evidence>